<gene>
    <name evidence="1" type="ORF">D7D94_05820</name>
</gene>
<dbReference type="CDD" id="cd07812">
    <property type="entry name" value="SRPBCC"/>
    <property type="match status" value="1"/>
</dbReference>
<dbReference type="Proteomes" id="UP000422989">
    <property type="component" value="Chromosome"/>
</dbReference>
<dbReference type="EMBL" id="CP032550">
    <property type="protein sequence ID" value="QGU27236.1"/>
    <property type="molecule type" value="Genomic_DNA"/>
</dbReference>
<dbReference type="Pfam" id="PF10604">
    <property type="entry name" value="Polyketide_cyc2"/>
    <property type="match status" value="1"/>
</dbReference>
<organism evidence="1 2">
    <name type="scientific">Microbacterium oryzae</name>
    <dbReference type="NCBI Taxonomy" id="743009"/>
    <lineage>
        <taxon>Bacteria</taxon>
        <taxon>Bacillati</taxon>
        <taxon>Actinomycetota</taxon>
        <taxon>Actinomycetes</taxon>
        <taxon>Micrococcales</taxon>
        <taxon>Microbacteriaceae</taxon>
        <taxon>Microbacterium</taxon>
    </lineage>
</organism>
<proteinExistence type="predicted"/>
<dbReference type="InterPro" id="IPR023393">
    <property type="entry name" value="START-like_dom_sf"/>
</dbReference>
<dbReference type="Gene3D" id="3.30.530.20">
    <property type="match status" value="1"/>
</dbReference>
<evidence type="ECO:0000313" key="1">
    <source>
        <dbReference type="EMBL" id="QGU27236.1"/>
    </source>
</evidence>
<dbReference type="AlphaFoldDB" id="A0A6I6DT36"/>
<dbReference type="RefSeq" id="WP_156241728.1">
    <property type="nucleotide sequence ID" value="NZ_BAAAZL010000006.1"/>
</dbReference>
<protein>
    <submittedName>
        <fullName evidence="1">SRPBCC family protein</fullName>
    </submittedName>
</protein>
<sequence length="155" mass="17477">MSSNVREIRCSPETLFRVLGDGWLYPVWVVGASRMRQVEAEWPQPGSRLHHSFGSWPALIDDTTVCLEWDPPHRMVLQARGWPIGEAKVTIEVKPRGEGSVVRILERADEGPGTLVPQFVMDPMLHARNNETLRRLAFLAEGHADRQRSSAPTSE</sequence>
<reference evidence="1 2" key="1">
    <citation type="submission" date="2018-09" db="EMBL/GenBank/DDBJ databases">
        <title>Whole genome sequencing of Microbacterium oryzae strain MB-10T.</title>
        <authorList>
            <person name="Das S.K."/>
        </authorList>
    </citation>
    <scope>NUCLEOTIDE SEQUENCE [LARGE SCALE GENOMIC DNA]</scope>
    <source>
        <strain evidence="1 2">MB-10</strain>
    </source>
</reference>
<dbReference type="KEGG" id="moj:D7D94_05820"/>
<accession>A0A6I6DT36</accession>
<dbReference type="OrthoDB" id="4483486at2"/>
<keyword evidence="2" id="KW-1185">Reference proteome</keyword>
<name>A0A6I6DT36_9MICO</name>
<dbReference type="SUPFAM" id="SSF55961">
    <property type="entry name" value="Bet v1-like"/>
    <property type="match status" value="1"/>
</dbReference>
<evidence type="ECO:0000313" key="2">
    <source>
        <dbReference type="Proteomes" id="UP000422989"/>
    </source>
</evidence>
<dbReference type="InterPro" id="IPR019587">
    <property type="entry name" value="Polyketide_cyclase/dehydratase"/>
</dbReference>